<accession>A0A9E7L2P6</accession>
<gene>
    <name evidence="3" type="ORF">MUK42_18795</name>
</gene>
<evidence type="ECO:0000256" key="2">
    <source>
        <dbReference type="PROSITE-ProRule" id="PRU00708"/>
    </source>
</evidence>
<dbReference type="Pfam" id="PF20431">
    <property type="entry name" value="E_motif"/>
    <property type="match status" value="1"/>
</dbReference>
<feature type="repeat" description="PPR" evidence="2">
    <location>
        <begin position="168"/>
        <end position="202"/>
    </location>
</feature>
<protein>
    <submittedName>
        <fullName evidence="3">PPR repeat</fullName>
    </submittedName>
</protein>
<evidence type="ECO:0000313" key="3">
    <source>
        <dbReference type="EMBL" id="URE35915.1"/>
    </source>
</evidence>
<feature type="repeat" description="PPR" evidence="2">
    <location>
        <begin position="230"/>
        <end position="264"/>
    </location>
</feature>
<name>A0A9E7L2P6_9LILI</name>
<dbReference type="OrthoDB" id="411581at2759"/>
<keyword evidence="4" id="KW-1185">Reference proteome</keyword>
<evidence type="ECO:0000256" key="1">
    <source>
        <dbReference type="ARBA" id="ARBA00022737"/>
    </source>
</evidence>
<dbReference type="EMBL" id="CP097510">
    <property type="protein sequence ID" value="URE35915.1"/>
    <property type="molecule type" value="Genomic_DNA"/>
</dbReference>
<dbReference type="Gene3D" id="1.25.40.10">
    <property type="entry name" value="Tetratricopeptide repeat domain"/>
    <property type="match status" value="3"/>
</dbReference>
<dbReference type="NCBIfam" id="TIGR00756">
    <property type="entry name" value="PPR"/>
    <property type="match status" value="4"/>
</dbReference>
<organism evidence="3 4">
    <name type="scientific">Musa troglodytarum</name>
    <name type="common">fe'i banana</name>
    <dbReference type="NCBI Taxonomy" id="320322"/>
    <lineage>
        <taxon>Eukaryota</taxon>
        <taxon>Viridiplantae</taxon>
        <taxon>Streptophyta</taxon>
        <taxon>Embryophyta</taxon>
        <taxon>Tracheophyta</taxon>
        <taxon>Spermatophyta</taxon>
        <taxon>Magnoliopsida</taxon>
        <taxon>Liliopsida</taxon>
        <taxon>Zingiberales</taxon>
        <taxon>Musaceae</taxon>
        <taxon>Musa</taxon>
    </lineage>
</organism>
<dbReference type="InterPro" id="IPR011990">
    <property type="entry name" value="TPR-like_helical_dom_sf"/>
</dbReference>
<dbReference type="InterPro" id="IPR002885">
    <property type="entry name" value="PPR_rpt"/>
</dbReference>
<feature type="repeat" description="PPR" evidence="2">
    <location>
        <begin position="331"/>
        <end position="365"/>
    </location>
</feature>
<dbReference type="GO" id="GO:0003723">
    <property type="term" value="F:RNA binding"/>
    <property type="evidence" value="ECO:0007669"/>
    <property type="project" value="InterPro"/>
</dbReference>
<keyword evidence="1" id="KW-0677">Repeat</keyword>
<dbReference type="Pfam" id="PF01535">
    <property type="entry name" value="PPR"/>
    <property type="match status" value="3"/>
</dbReference>
<dbReference type="FunFam" id="1.25.40.10:FF:000348">
    <property type="entry name" value="Pentatricopeptide repeat-containing protein chloroplastic"/>
    <property type="match status" value="1"/>
</dbReference>
<dbReference type="InterPro" id="IPR046960">
    <property type="entry name" value="PPR_At4g14850-like_plant"/>
</dbReference>
<dbReference type="GO" id="GO:0009451">
    <property type="term" value="P:RNA modification"/>
    <property type="evidence" value="ECO:0007669"/>
    <property type="project" value="InterPro"/>
</dbReference>
<proteinExistence type="predicted"/>
<reference evidence="3" key="1">
    <citation type="submission" date="2022-05" db="EMBL/GenBank/DDBJ databases">
        <title>The Musa troglodytarum L. genome provides insights into the mechanism of non-climacteric behaviour and enrichment of carotenoids.</title>
        <authorList>
            <person name="Wang J."/>
        </authorList>
    </citation>
    <scope>NUCLEOTIDE SEQUENCE</scope>
    <source>
        <tissue evidence="3">Leaf</tissue>
    </source>
</reference>
<dbReference type="AlphaFoldDB" id="A0A9E7L2P6"/>
<dbReference type="InterPro" id="IPR046848">
    <property type="entry name" value="E_motif"/>
</dbReference>
<dbReference type="Pfam" id="PF20430">
    <property type="entry name" value="Eplus_motif"/>
    <property type="match status" value="1"/>
</dbReference>
<dbReference type="FunFam" id="1.25.40.10:FF:000184">
    <property type="entry name" value="Pentatricopeptide repeat-containing protein, chloroplastic"/>
    <property type="match status" value="1"/>
</dbReference>
<dbReference type="Pfam" id="PF13041">
    <property type="entry name" value="PPR_2"/>
    <property type="match status" value="2"/>
</dbReference>
<dbReference type="PROSITE" id="PS51375">
    <property type="entry name" value="PPR"/>
    <property type="match status" value="3"/>
</dbReference>
<dbReference type="InterPro" id="IPR046849">
    <property type="entry name" value="E2_motif"/>
</dbReference>
<sequence>MTASLRNVITRHNPITLLDSSCSPVTLAHVHQIHAQLLVHGRLNHPLLFVQFLAAVALLSPGNTAPSSPQHRDRQLLLLYSQRLLDYSPHPPTTFALNSLIRAHSRGPDPASAFRFYRRLLCSPDALSPDRFTFTFLVGACGGGGPSSSAAAGAIAHAAALRRGFVSDPHVHSSLIRMYAQFGLLDAARRVYDELPDPDLVSRTAMLGALAAAGDIVLARELFDSMPRRDTIAWNAMIAGYSQVGRSREALELFSSMQSEGVRVSAATLVSVLTACAHLGALDQGRWVHAYVQRNRLRVTVTLGTALVDMYSKCGDVGRGMDVFRRMEEKNVYAWSTAMSGLAMHGAGRECLDLFELMKERGVLPTGVTFVSVLRGCSVAGLVEEGRRHFDSMRDQYGIDPWHEHYGCMVDMYGRAGRLDDAVRFIDSMPIEPHAGAWGALLNACRIYRNVEMGEYAMKKMVETESKNHGAYVLLSNIYAESRNWGGVNDVRESMKAKGVRKEPGCSVIEVGGEVHEFFVGDNSHPRYGEIEVMLREMSRRLRSAGYAAKTNAVMFDIEEEEEEDALRRHGAEVGDRLRADCLGRGREH</sequence>
<evidence type="ECO:0000313" key="4">
    <source>
        <dbReference type="Proteomes" id="UP001055439"/>
    </source>
</evidence>
<dbReference type="Proteomes" id="UP001055439">
    <property type="component" value="Chromosome 8"/>
</dbReference>
<dbReference type="PANTHER" id="PTHR47926:SF379">
    <property type="entry name" value="TETRATRICOPEPTIDE-LIKE HELICAL DOMAIN SUPERFAMILY"/>
    <property type="match status" value="1"/>
</dbReference>
<dbReference type="PANTHER" id="PTHR47926">
    <property type="entry name" value="PENTATRICOPEPTIDE REPEAT-CONTAINING PROTEIN"/>
    <property type="match status" value="1"/>
</dbReference>